<keyword evidence="6 7" id="KW-0472">Membrane</keyword>
<evidence type="ECO:0000256" key="3">
    <source>
        <dbReference type="ARBA" id="ARBA00022692"/>
    </source>
</evidence>
<evidence type="ECO:0000256" key="4">
    <source>
        <dbReference type="ARBA" id="ARBA00022824"/>
    </source>
</evidence>
<evidence type="ECO:0000256" key="7">
    <source>
        <dbReference type="SAM" id="Phobius"/>
    </source>
</evidence>
<dbReference type="PANTHER" id="PTHR20955:SF1">
    <property type="entry name" value="PROTEIN JAGUNAL HOMOLOG 1"/>
    <property type="match status" value="1"/>
</dbReference>
<dbReference type="Proteomes" id="UP000316726">
    <property type="component" value="Chromosome 9"/>
</dbReference>
<evidence type="ECO:0000256" key="5">
    <source>
        <dbReference type="ARBA" id="ARBA00022989"/>
    </source>
</evidence>
<keyword evidence="5 7" id="KW-1133">Transmembrane helix</keyword>
<gene>
    <name evidence="8" type="ORF">A3770_09p56770</name>
</gene>
<proteinExistence type="inferred from homology"/>
<evidence type="ECO:0000256" key="6">
    <source>
        <dbReference type="ARBA" id="ARBA00023136"/>
    </source>
</evidence>
<dbReference type="Pfam" id="PF07086">
    <property type="entry name" value="Jagunal"/>
    <property type="match status" value="1"/>
</dbReference>
<accession>A0A5B8MRF1</accession>
<keyword evidence="3 7" id="KW-0812">Transmembrane</keyword>
<evidence type="ECO:0000313" key="9">
    <source>
        <dbReference type="Proteomes" id="UP000316726"/>
    </source>
</evidence>
<keyword evidence="4" id="KW-0256">Endoplasmic reticulum</keyword>
<feature type="transmembrane region" description="Helical" evidence="7">
    <location>
        <begin position="67"/>
        <end position="88"/>
    </location>
</feature>
<dbReference type="PANTHER" id="PTHR20955">
    <property type="entry name" value="PROTEIN JAGUNAL HOMOLOG 1"/>
    <property type="match status" value="1"/>
</dbReference>
<dbReference type="OrthoDB" id="524772at2759"/>
<evidence type="ECO:0000313" key="8">
    <source>
        <dbReference type="EMBL" id="QDZ23159.1"/>
    </source>
</evidence>
<comment type="similarity">
    <text evidence="2">Belongs to the jagunal family.</text>
</comment>
<evidence type="ECO:0000256" key="1">
    <source>
        <dbReference type="ARBA" id="ARBA00004477"/>
    </source>
</evidence>
<dbReference type="EMBL" id="CP031042">
    <property type="protein sequence ID" value="QDZ23159.1"/>
    <property type="molecule type" value="Genomic_DNA"/>
</dbReference>
<dbReference type="AlphaFoldDB" id="A0A5B8MRF1"/>
<dbReference type="InterPro" id="IPR009787">
    <property type="entry name" value="Jagunal"/>
</dbReference>
<dbReference type="GO" id="GO:0016192">
    <property type="term" value="P:vesicle-mediated transport"/>
    <property type="evidence" value="ECO:0007669"/>
    <property type="project" value="TreeGrafter"/>
</dbReference>
<name>A0A5B8MRF1_9CHLO</name>
<keyword evidence="9" id="KW-1185">Reference proteome</keyword>
<feature type="transmembrane region" description="Helical" evidence="7">
    <location>
        <begin position="39"/>
        <end position="61"/>
    </location>
</feature>
<protein>
    <submittedName>
        <fullName evidence="8">Uncharacterized protein</fullName>
    </submittedName>
</protein>
<reference evidence="8 9" key="1">
    <citation type="submission" date="2018-07" db="EMBL/GenBank/DDBJ databases">
        <title>The complete nuclear genome of the prasinophyte Chloropicon primus (CCMP1205).</title>
        <authorList>
            <person name="Pombert J.-F."/>
            <person name="Otis C."/>
            <person name="Turmel M."/>
            <person name="Lemieux C."/>
        </authorList>
    </citation>
    <scope>NUCLEOTIDE SEQUENCE [LARGE SCALE GENOMIC DNA]</scope>
    <source>
        <strain evidence="8 9">CCMP1205</strain>
    </source>
</reference>
<dbReference type="GO" id="GO:0005789">
    <property type="term" value="C:endoplasmic reticulum membrane"/>
    <property type="evidence" value="ECO:0007669"/>
    <property type="project" value="UniProtKB-SubCell"/>
</dbReference>
<comment type="subcellular location">
    <subcellularLocation>
        <location evidence="1">Endoplasmic reticulum membrane</location>
        <topology evidence="1">Multi-pass membrane protein</topology>
    </subcellularLocation>
</comment>
<organism evidence="8 9">
    <name type="scientific">Chloropicon primus</name>
    <dbReference type="NCBI Taxonomy" id="1764295"/>
    <lineage>
        <taxon>Eukaryota</taxon>
        <taxon>Viridiplantae</taxon>
        <taxon>Chlorophyta</taxon>
        <taxon>Chloropicophyceae</taxon>
        <taxon>Chloropicales</taxon>
        <taxon>Chloropicaceae</taxon>
        <taxon>Chloropicon</taxon>
    </lineage>
</organism>
<feature type="transmembrane region" description="Helical" evidence="7">
    <location>
        <begin position="159"/>
        <end position="179"/>
    </location>
</feature>
<feature type="transmembrane region" description="Helical" evidence="7">
    <location>
        <begin position="100"/>
        <end position="120"/>
    </location>
</feature>
<dbReference type="GO" id="GO:0007029">
    <property type="term" value="P:endoplasmic reticulum organization"/>
    <property type="evidence" value="ECO:0007669"/>
    <property type="project" value="InterPro"/>
</dbReference>
<sequence>MASRRGGRPTGTDGSDHQYRMVVEDKYHKAADTKRRLRTLVVLQAVYYGCFVAWNCGIPVMEGKSPAPIVGVMPVVGFVALVSGRKGVGVGNARGSKAFLAIYALLSFVGFCLAVLQAFVMQTMVHYADSYPARFGGALEAVTGLPKDLLQAFGQIIEGMLHAAGMLLQILGAYVALSLRSQTNAKRS</sequence>
<evidence type="ECO:0000256" key="2">
    <source>
        <dbReference type="ARBA" id="ARBA00008462"/>
    </source>
</evidence>